<dbReference type="EMBL" id="CP026304">
    <property type="protein sequence ID" value="AVZ73251.1"/>
    <property type="molecule type" value="Genomic_DNA"/>
</dbReference>
<dbReference type="Pfam" id="PF21806">
    <property type="entry name" value="DUF6879"/>
    <property type="match status" value="1"/>
</dbReference>
<dbReference type="InterPro" id="IPR049244">
    <property type="entry name" value="DUF6879"/>
</dbReference>
<dbReference type="KEGG" id="slk:SLUN_14715"/>
<protein>
    <recommendedName>
        <fullName evidence="1">DUF6879 domain-containing protein</fullName>
    </recommendedName>
</protein>
<proteinExistence type="predicted"/>
<sequence>MPSNVPTFDDLLSSAKRSAVHLEMRDIYYSNPRFEAWQEGHRVDWNDRDSWWRPFHQSIADAVARGVTVRRARVISEPVTEYIRWEHYVTHANVTAGEQVRWVPRRLASDLLLPGNDFWVFDDTTVRIHHFSGGGDFIQDEFLDEPRLVELCASGFERVWDRAIPHEQFEIH</sequence>
<keyword evidence="3" id="KW-1185">Reference proteome</keyword>
<dbReference type="RefSeq" id="WP_108148929.1">
    <property type="nucleotide sequence ID" value="NZ_CP026304.1"/>
</dbReference>
<accession>A0A2R4T2A8</accession>
<evidence type="ECO:0000313" key="3">
    <source>
        <dbReference type="Proteomes" id="UP000244201"/>
    </source>
</evidence>
<name>A0A2R4T2A8_9ACTN</name>
<dbReference type="Proteomes" id="UP000244201">
    <property type="component" value="Chromosome"/>
</dbReference>
<dbReference type="AlphaFoldDB" id="A0A2R4T2A8"/>
<reference evidence="2 3" key="1">
    <citation type="submission" date="2018-01" db="EMBL/GenBank/DDBJ databases">
        <title>Complete genome sequence of Streptomyces lunaelactis MM109T, a Ferroverdin A producer isolated from cave moonmilk deposits.</title>
        <authorList>
            <person name="Naome A."/>
            <person name="Martinet L."/>
            <person name="Maciejewska M."/>
            <person name="Anderssen S."/>
            <person name="Adam D."/>
            <person name="Tenconi E."/>
            <person name="Deflandre B."/>
            <person name="Arguelles-Arias A."/>
            <person name="Calusinska M."/>
            <person name="Copieters W."/>
            <person name="Karim L."/>
            <person name="Hanikenne M."/>
            <person name="Baurain D."/>
            <person name="van Wezel G."/>
            <person name="Smargiasso N."/>
            <person name="de Pauw E."/>
            <person name="Delfosse P."/>
            <person name="Rigali S."/>
        </authorList>
    </citation>
    <scope>NUCLEOTIDE SEQUENCE [LARGE SCALE GENOMIC DNA]</scope>
    <source>
        <strain evidence="2 3">MM109</strain>
    </source>
</reference>
<evidence type="ECO:0000259" key="1">
    <source>
        <dbReference type="Pfam" id="PF21806"/>
    </source>
</evidence>
<dbReference type="OrthoDB" id="4562627at2"/>
<organism evidence="2 3">
    <name type="scientific">Streptomyces lunaelactis</name>
    <dbReference type="NCBI Taxonomy" id="1535768"/>
    <lineage>
        <taxon>Bacteria</taxon>
        <taxon>Bacillati</taxon>
        <taxon>Actinomycetota</taxon>
        <taxon>Actinomycetes</taxon>
        <taxon>Kitasatosporales</taxon>
        <taxon>Streptomycetaceae</taxon>
        <taxon>Streptomyces</taxon>
    </lineage>
</organism>
<dbReference type="GeneID" id="55656520"/>
<evidence type="ECO:0000313" key="2">
    <source>
        <dbReference type="EMBL" id="AVZ73251.1"/>
    </source>
</evidence>
<gene>
    <name evidence="2" type="ORF">SLUN_14715</name>
</gene>
<feature type="domain" description="DUF6879" evidence="1">
    <location>
        <begin position="7"/>
        <end position="169"/>
    </location>
</feature>